<dbReference type="PROSITE" id="PS50873">
    <property type="entry name" value="PEROXIDASE_4"/>
    <property type="match status" value="1"/>
</dbReference>
<evidence type="ECO:0000256" key="3">
    <source>
        <dbReference type="ARBA" id="ARBA00022617"/>
    </source>
</evidence>
<dbReference type="InterPro" id="IPR000823">
    <property type="entry name" value="Peroxidase_pln"/>
</dbReference>
<evidence type="ECO:0000256" key="1">
    <source>
        <dbReference type="ARBA" id="ARBA00001970"/>
    </source>
</evidence>
<comment type="similarity">
    <text evidence="9">Belongs to the peroxidase family.</text>
</comment>
<protein>
    <recommendedName>
        <fullName evidence="10">Plant heme peroxidase family profile domain-containing protein</fullName>
    </recommendedName>
</protein>
<feature type="binding site" evidence="8">
    <location>
        <position position="38"/>
    </location>
    <ligand>
        <name>Ca(2+)</name>
        <dbReference type="ChEBI" id="CHEBI:29108"/>
        <label>2</label>
    </ligand>
</feature>
<dbReference type="GO" id="GO:0020037">
    <property type="term" value="F:heme binding"/>
    <property type="evidence" value="ECO:0007669"/>
    <property type="project" value="InterPro"/>
</dbReference>
<organism evidence="11 12">
    <name type="scientific">Zizania palustris</name>
    <name type="common">Northern wild rice</name>
    <dbReference type="NCBI Taxonomy" id="103762"/>
    <lineage>
        <taxon>Eukaryota</taxon>
        <taxon>Viridiplantae</taxon>
        <taxon>Streptophyta</taxon>
        <taxon>Embryophyta</taxon>
        <taxon>Tracheophyta</taxon>
        <taxon>Spermatophyta</taxon>
        <taxon>Magnoliopsida</taxon>
        <taxon>Liliopsida</taxon>
        <taxon>Poales</taxon>
        <taxon>Poaceae</taxon>
        <taxon>BOP clade</taxon>
        <taxon>Oryzoideae</taxon>
        <taxon>Oryzeae</taxon>
        <taxon>Zizaniinae</taxon>
        <taxon>Zizania</taxon>
    </lineage>
</organism>
<comment type="cofactor">
    <cofactor evidence="8">
        <name>Ca(2+)</name>
        <dbReference type="ChEBI" id="CHEBI:29108"/>
    </cofactor>
    <text evidence="8">Binds 2 calcium ions per subunit.</text>
</comment>
<feature type="domain" description="Plant heme peroxidase family profile" evidence="10">
    <location>
        <begin position="1"/>
        <end position="117"/>
    </location>
</feature>
<sequence>MADPTLDKHYVPRLKNKCQPGDKTTLVEMDPGSFRTFDTSYYRHIAKGRALFTSDETLMLDPFTRDYILRQANVVAAAGYPAEFFADFAASMVKLGNVQVLTGAQQGEIRRHCAIVN</sequence>
<evidence type="ECO:0000256" key="4">
    <source>
        <dbReference type="ARBA" id="ARBA00022723"/>
    </source>
</evidence>
<dbReference type="PANTHER" id="PTHR31517">
    <property type="match status" value="1"/>
</dbReference>
<evidence type="ECO:0000256" key="5">
    <source>
        <dbReference type="ARBA" id="ARBA00023002"/>
    </source>
</evidence>
<evidence type="ECO:0000256" key="8">
    <source>
        <dbReference type="PIRSR" id="PIRSR600823-3"/>
    </source>
</evidence>
<comment type="caution">
    <text evidence="11">The sequence shown here is derived from an EMBL/GenBank/DDBJ whole genome shotgun (WGS) entry which is preliminary data.</text>
</comment>
<keyword evidence="2" id="KW-0575">Peroxidase</keyword>
<dbReference type="GO" id="GO:0042744">
    <property type="term" value="P:hydrogen peroxide catabolic process"/>
    <property type="evidence" value="ECO:0007669"/>
    <property type="project" value="UniProtKB-KW"/>
</dbReference>
<dbReference type="OrthoDB" id="631028at2759"/>
<keyword evidence="8" id="KW-0106">Calcium</keyword>
<proteinExistence type="inferred from homology"/>
<keyword evidence="4 8" id="KW-0479">Metal-binding</keyword>
<dbReference type="GO" id="GO:0006979">
    <property type="term" value="P:response to oxidative stress"/>
    <property type="evidence" value="ECO:0007669"/>
    <property type="project" value="InterPro"/>
</dbReference>
<reference evidence="11" key="1">
    <citation type="journal article" date="2021" name="bioRxiv">
        <title>Whole Genome Assembly and Annotation of Northern Wild Rice, Zizania palustris L., Supports a Whole Genome Duplication in the Zizania Genus.</title>
        <authorList>
            <person name="Haas M."/>
            <person name="Kono T."/>
            <person name="Macchietto M."/>
            <person name="Millas R."/>
            <person name="McGilp L."/>
            <person name="Shao M."/>
            <person name="Duquette J."/>
            <person name="Hirsch C.N."/>
            <person name="Kimball J."/>
        </authorList>
    </citation>
    <scope>NUCLEOTIDE SEQUENCE</scope>
    <source>
        <tissue evidence="11">Fresh leaf tissue</tissue>
    </source>
</reference>
<dbReference type="InterPro" id="IPR002016">
    <property type="entry name" value="Haem_peroxidase"/>
</dbReference>
<dbReference type="PANTHER" id="PTHR31517:SF84">
    <property type="entry name" value="PEROXIDASE"/>
    <property type="match status" value="1"/>
</dbReference>
<evidence type="ECO:0000256" key="6">
    <source>
        <dbReference type="ARBA" id="ARBA00023004"/>
    </source>
</evidence>
<keyword evidence="6" id="KW-0408">Iron</keyword>
<evidence type="ECO:0000256" key="2">
    <source>
        <dbReference type="ARBA" id="ARBA00022559"/>
    </source>
</evidence>
<name>A0A8J5S151_ZIZPA</name>
<evidence type="ECO:0000313" key="12">
    <source>
        <dbReference type="Proteomes" id="UP000729402"/>
    </source>
</evidence>
<keyword evidence="5" id="KW-0560">Oxidoreductase</keyword>
<feature type="binding site" evidence="8">
    <location>
        <position position="30"/>
    </location>
    <ligand>
        <name>Ca(2+)</name>
        <dbReference type="ChEBI" id="CHEBI:29108"/>
        <label>2</label>
    </ligand>
</feature>
<evidence type="ECO:0000256" key="7">
    <source>
        <dbReference type="ARBA" id="ARBA00023324"/>
    </source>
</evidence>
<reference evidence="11" key="2">
    <citation type="submission" date="2021-02" db="EMBL/GenBank/DDBJ databases">
        <authorList>
            <person name="Kimball J.A."/>
            <person name="Haas M.W."/>
            <person name="Macchietto M."/>
            <person name="Kono T."/>
            <person name="Duquette J."/>
            <person name="Shao M."/>
        </authorList>
    </citation>
    <scope>NUCLEOTIDE SEQUENCE</scope>
    <source>
        <tissue evidence="11">Fresh leaf tissue</tissue>
    </source>
</reference>
<accession>A0A8J5S151</accession>
<comment type="cofactor">
    <cofactor evidence="1">
        <name>heme b</name>
        <dbReference type="ChEBI" id="CHEBI:60344"/>
    </cofactor>
</comment>
<dbReference type="GO" id="GO:0004601">
    <property type="term" value="F:peroxidase activity"/>
    <property type="evidence" value="ECO:0007669"/>
    <property type="project" value="UniProtKB-KW"/>
</dbReference>
<evidence type="ECO:0000313" key="11">
    <source>
        <dbReference type="EMBL" id="KAG8066350.1"/>
    </source>
</evidence>
<keyword evidence="12" id="KW-1185">Reference proteome</keyword>
<evidence type="ECO:0000256" key="9">
    <source>
        <dbReference type="RuleBase" id="RU004241"/>
    </source>
</evidence>
<dbReference type="GO" id="GO:0046872">
    <property type="term" value="F:metal ion binding"/>
    <property type="evidence" value="ECO:0007669"/>
    <property type="project" value="UniProtKB-KW"/>
</dbReference>
<dbReference type="EMBL" id="JAAALK010000285">
    <property type="protein sequence ID" value="KAG8066350.1"/>
    <property type="molecule type" value="Genomic_DNA"/>
</dbReference>
<dbReference type="Proteomes" id="UP000729402">
    <property type="component" value="Unassembled WGS sequence"/>
</dbReference>
<evidence type="ECO:0000259" key="10">
    <source>
        <dbReference type="PROSITE" id="PS50873"/>
    </source>
</evidence>
<dbReference type="AlphaFoldDB" id="A0A8J5S151"/>
<keyword evidence="3" id="KW-0349">Heme</keyword>
<dbReference type="Pfam" id="PF00141">
    <property type="entry name" value="peroxidase"/>
    <property type="match status" value="1"/>
</dbReference>
<gene>
    <name evidence="11" type="ORF">GUJ93_ZPchr0004g40323</name>
</gene>
<keyword evidence="7" id="KW-0376">Hydrogen peroxide</keyword>